<dbReference type="Bgee" id="ENSCPOG00000003465">
    <property type="expression patterns" value="Expressed in testis and 13 other cell types or tissues"/>
</dbReference>
<feature type="compositionally biased region" description="Low complexity" evidence="3">
    <location>
        <begin position="62"/>
        <end position="71"/>
    </location>
</feature>
<dbReference type="PROSITE" id="PS51035">
    <property type="entry name" value="BAG"/>
    <property type="match status" value="1"/>
</dbReference>
<dbReference type="GO" id="GO:0000774">
    <property type="term" value="F:adenyl-nucleotide exchange factor activity"/>
    <property type="evidence" value="ECO:0007669"/>
    <property type="project" value="Ensembl"/>
</dbReference>
<proteinExistence type="predicted"/>
<dbReference type="GO" id="GO:0006457">
    <property type="term" value="P:protein folding"/>
    <property type="evidence" value="ECO:0007669"/>
    <property type="project" value="Ensembl"/>
</dbReference>
<dbReference type="SUPFAM" id="SSF54236">
    <property type="entry name" value="Ubiquitin-like"/>
    <property type="match status" value="1"/>
</dbReference>
<evidence type="ECO:0000259" key="5">
    <source>
        <dbReference type="PROSITE" id="PS51035"/>
    </source>
</evidence>
<dbReference type="AlphaFoldDB" id="H0V0X8"/>
<dbReference type="VEuPathDB" id="HostDB:ENSCPOG00000003465"/>
<reference evidence="6" key="3">
    <citation type="submission" date="2025-09" db="UniProtKB">
        <authorList>
            <consortium name="Ensembl"/>
        </authorList>
    </citation>
    <scope>IDENTIFICATION</scope>
    <source>
        <strain evidence="6">2N</strain>
    </source>
</reference>
<feature type="domain" description="BAG" evidence="5">
    <location>
        <begin position="371"/>
        <end position="451"/>
    </location>
</feature>
<feature type="compositionally biased region" description="Low complexity" evidence="3">
    <location>
        <begin position="165"/>
        <end position="179"/>
    </location>
</feature>
<dbReference type="InterPro" id="IPR003103">
    <property type="entry name" value="BAG_domain"/>
</dbReference>
<feature type="region of interest" description="Disordered" evidence="3">
    <location>
        <begin position="37"/>
        <end position="74"/>
    </location>
</feature>
<name>H0V0X8_CAVPO</name>
<dbReference type="Pfam" id="PF02179">
    <property type="entry name" value="BAG"/>
    <property type="match status" value="1"/>
</dbReference>
<dbReference type="Gene3D" id="3.10.20.90">
    <property type="entry name" value="Phosphatidylinositol 3-kinase Catalytic Subunit, Chain A, domain 1"/>
    <property type="match status" value="1"/>
</dbReference>
<dbReference type="FunFam" id="1.20.58.120:FF:000005">
    <property type="entry name" value="BAG family molecular chaperone regulator 1"/>
    <property type="match status" value="1"/>
</dbReference>
<dbReference type="InterPro" id="IPR036533">
    <property type="entry name" value="BAG_dom_sf"/>
</dbReference>
<dbReference type="PROSITE" id="PS50053">
    <property type="entry name" value="UBIQUITIN_2"/>
    <property type="match status" value="1"/>
</dbReference>
<feature type="compositionally biased region" description="Basic residues" evidence="3">
    <location>
        <begin position="146"/>
        <end position="164"/>
    </location>
</feature>
<keyword evidence="2" id="KW-0143">Chaperone</keyword>
<evidence type="ECO:0000313" key="6">
    <source>
        <dbReference type="Ensembl" id="ENSCPOP00000003130.3"/>
    </source>
</evidence>
<evidence type="ECO:0000259" key="4">
    <source>
        <dbReference type="PROSITE" id="PS50053"/>
    </source>
</evidence>
<dbReference type="GO" id="GO:0031625">
    <property type="term" value="F:ubiquitin protein ligase binding"/>
    <property type="evidence" value="ECO:0007669"/>
    <property type="project" value="Ensembl"/>
</dbReference>
<dbReference type="Proteomes" id="UP000005447">
    <property type="component" value="Unassembled WGS sequence"/>
</dbReference>
<dbReference type="SUPFAM" id="SSF63491">
    <property type="entry name" value="BAG domain"/>
    <property type="match status" value="1"/>
</dbReference>
<dbReference type="Ensembl" id="ENSCPOT00000003509.3">
    <property type="protein sequence ID" value="ENSCPOP00000003130.3"/>
    <property type="gene ID" value="ENSCPOG00000003465.4"/>
</dbReference>
<dbReference type="InterPro" id="IPR029071">
    <property type="entry name" value="Ubiquitin-like_domsf"/>
</dbReference>
<evidence type="ECO:0000256" key="2">
    <source>
        <dbReference type="ARBA" id="ARBA00023186"/>
    </source>
</evidence>
<dbReference type="GeneTree" id="ENSGT00450000040296"/>
<dbReference type="EMBL" id="AAKN02030389">
    <property type="status" value="NOT_ANNOTATED_CDS"/>
    <property type="molecule type" value="Genomic_DNA"/>
</dbReference>
<dbReference type="SMART" id="SM00264">
    <property type="entry name" value="BAG"/>
    <property type="match status" value="1"/>
</dbReference>
<gene>
    <name evidence="6" type="primary">BAG1</name>
</gene>
<dbReference type="FunCoup" id="H0V0X8">
    <property type="interactions" value="1699"/>
</dbReference>
<evidence type="ECO:0000256" key="3">
    <source>
        <dbReference type="SAM" id="MobiDB-lite"/>
    </source>
</evidence>
<reference evidence="7" key="1">
    <citation type="journal article" date="2011" name="Nature">
        <title>A high-resolution map of human evolutionary constraint using 29 mammals.</title>
        <authorList>
            <person name="Lindblad-Toh K."/>
            <person name="Garber M."/>
            <person name="Zuk O."/>
            <person name="Lin M.F."/>
            <person name="Parker B.J."/>
            <person name="Washietl S."/>
            <person name="Kheradpour P."/>
            <person name="Ernst J."/>
            <person name="Jordan G."/>
            <person name="Mauceli E."/>
            <person name="Ward L.D."/>
            <person name="Lowe C.B."/>
            <person name="Holloway A.K."/>
            <person name="Clamp M."/>
            <person name="Gnerre S."/>
            <person name="Alfoldi J."/>
            <person name="Beal K."/>
            <person name="Chang J."/>
            <person name="Clawson H."/>
            <person name="Cuff J."/>
            <person name="Di Palma F."/>
            <person name="Fitzgerald S."/>
            <person name="Flicek P."/>
            <person name="Guttman M."/>
            <person name="Hubisz M.J."/>
            <person name="Jaffe D.B."/>
            <person name="Jungreis I."/>
            <person name="Kent W.J."/>
            <person name="Kostka D."/>
            <person name="Lara M."/>
            <person name="Martins A.L."/>
            <person name="Massingham T."/>
            <person name="Moltke I."/>
            <person name="Raney B.J."/>
            <person name="Rasmussen M.D."/>
            <person name="Robinson J."/>
            <person name="Stark A."/>
            <person name="Vilella A.J."/>
            <person name="Wen J."/>
            <person name="Xie X."/>
            <person name="Zody M.C."/>
            <person name="Baldwin J."/>
            <person name="Bloom T."/>
            <person name="Chin C.W."/>
            <person name="Heiman D."/>
            <person name="Nicol R."/>
            <person name="Nusbaum C."/>
            <person name="Young S."/>
            <person name="Wilkinson J."/>
            <person name="Worley K.C."/>
            <person name="Kovar C.L."/>
            <person name="Muzny D.M."/>
            <person name="Gibbs R.A."/>
            <person name="Cree A."/>
            <person name="Dihn H.H."/>
            <person name="Fowler G."/>
            <person name="Jhangiani S."/>
            <person name="Joshi V."/>
            <person name="Lee S."/>
            <person name="Lewis L.R."/>
            <person name="Nazareth L.V."/>
            <person name="Okwuonu G."/>
            <person name="Santibanez J."/>
            <person name="Warren W.C."/>
            <person name="Mardis E.R."/>
            <person name="Weinstock G.M."/>
            <person name="Wilson R.K."/>
            <person name="Delehaunty K."/>
            <person name="Dooling D."/>
            <person name="Fronik C."/>
            <person name="Fulton L."/>
            <person name="Fulton B."/>
            <person name="Graves T."/>
            <person name="Minx P."/>
            <person name="Sodergren E."/>
            <person name="Birney E."/>
            <person name="Margulies E.H."/>
            <person name="Herrero J."/>
            <person name="Green E.D."/>
            <person name="Haussler D."/>
            <person name="Siepel A."/>
            <person name="Goldman N."/>
            <person name="Pollard K.S."/>
            <person name="Pedersen J.S."/>
            <person name="Lander E.S."/>
            <person name="Kellis M."/>
        </authorList>
    </citation>
    <scope>NUCLEOTIDE SEQUENCE [LARGE SCALE GENOMIC DNA]</scope>
    <source>
        <strain evidence="7">2N</strain>
    </source>
</reference>
<dbReference type="InterPro" id="IPR039773">
    <property type="entry name" value="BAG_chaperone_regulator"/>
</dbReference>
<dbReference type="InterPro" id="IPR000626">
    <property type="entry name" value="Ubiquitin-like_dom"/>
</dbReference>
<dbReference type="InParanoid" id="H0V0X8"/>
<evidence type="ECO:0000256" key="1">
    <source>
        <dbReference type="ARBA" id="ARBA00022374"/>
    </source>
</evidence>
<feature type="region of interest" description="Disordered" evidence="3">
    <location>
        <begin position="130"/>
        <end position="179"/>
    </location>
</feature>
<dbReference type="GO" id="GO:0051087">
    <property type="term" value="F:protein-folding chaperone binding"/>
    <property type="evidence" value="ECO:0007669"/>
    <property type="project" value="InterPro"/>
</dbReference>
<dbReference type="Pfam" id="PF00240">
    <property type="entry name" value="ubiquitin"/>
    <property type="match status" value="1"/>
</dbReference>
<dbReference type="HOGENOM" id="CLU_055378_0_0_1"/>
<keyword evidence="7" id="KW-1185">Reference proteome</keyword>
<dbReference type="CDD" id="cd01812">
    <property type="entry name" value="Ubl_BAG1"/>
    <property type="match status" value="1"/>
</dbReference>
<dbReference type="SMART" id="SM00213">
    <property type="entry name" value="UBQ"/>
    <property type="match status" value="1"/>
</dbReference>
<dbReference type="GO" id="GO:0005654">
    <property type="term" value="C:nucleoplasm"/>
    <property type="evidence" value="ECO:0007669"/>
    <property type="project" value="Ensembl"/>
</dbReference>
<dbReference type="GO" id="GO:0005829">
    <property type="term" value="C:cytosol"/>
    <property type="evidence" value="ECO:0007669"/>
    <property type="project" value="Ensembl"/>
</dbReference>
<dbReference type="PANTHER" id="PTHR12329">
    <property type="entry name" value="BCL2-ASSOCIATED ATHANOGENE"/>
    <property type="match status" value="1"/>
</dbReference>
<dbReference type="GO" id="GO:0050821">
    <property type="term" value="P:protein stabilization"/>
    <property type="evidence" value="ECO:0007669"/>
    <property type="project" value="TreeGrafter"/>
</dbReference>
<dbReference type="Gene3D" id="1.20.58.120">
    <property type="entry name" value="BAG domain"/>
    <property type="match status" value="1"/>
</dbReference>
<organism evidence="6 7">
    <name type="scientific">Cavia porcellus</name>
    <name type="common">Guinea pig</name>
    <dbReference type="NCBI Taxonomy" id="10141"/>
    <lineage>
        <taxon>Eukaryota</taxon>
        <taxon>Metazoa</taxon>
        <taxon>Chordata</taxon>
        <taxon>Craniata</taxon>
        <taxon>Vertebrata</taxon>
        <taxon>Euteleostomi</taxon>
        <taxon>Mammalia</taxon>
        <taxon>Eutheria</taxon>
        <taxon>Euarchontoglires</taxon>
        <taxon>Glires</taxon>
        <taxon>Rodentia</taxon>
        <taxon>Hystricomorpha</taxon>
        <taxon>Caviidae</taxon>
        <taxon>Cavia</taxon>
    </lineage>
</organism>
<dbReference type="PANTHER" id="PTHR12329:SF16">
    <property type="entry name" value="BAG FAMILY MOLECULAR CHAPERONE REGULATOR 1"/>
    <property type="match status" value="1"/>
</dbReference>
<protein>
    <recommendedName>
        <fullName evidence="1">BAG family molecular chaperone regulator 1</fullName>
    </recommendedName>
</protein>
<evidence type="ECO:0000313" key="7">
    <source>
        <dbReference type="Proteomes" id="UP000005447"/>
    </source>
</evidence>
<feature type="domain" description="Ubiquitin-like" evidence="4">
    <location>
        <begin position="269"/>
        <end position="349"/>
    </location>
</feature>
<reference evidence="6" key="2">
    <citation type="submission" date="2025-08" db="UniProtKB">
        <authorList>
            <consortium name="Ensembl"/>
        </authorList>
    </citation>
    <scope>IDENTIFICATION</scope>
    <source>
        <strain evidence="6">2N</strain>
    </source>
</reference>
<accession>H0V0X8</accession>
<dbReference type="GO" id="GO:0016020">
    <property type="term" value="C:membrane"/>
    <property type="evidence" value="ECO:0007669"/>
    <property type="project" value="TreeGrafter"/>
</dbReference>
<sequence length="470" mass="51932">MGGVGRVGGTGSCYPWSDAHRANAVSQAGRRSLGFRFSEESVHLGRPRRKPNTEGKTGNGSGISPTSTSGPPKRKRSVFIEISRSFFRVFSSGFQVRSAVLEKAGEGAYSRREPRVCVLEHPFGWTAVSGHDRSTKGAAAGARKPQVLKKKARSHTTRSKKVAQTKKVTPTKKAAQTKKVTQTKEVAQTKKVAQTKQVAKTKEVAQTKKVAKTKEVAQIKEVAQTKEVAQIKEVAQTKEVTRGKEVTWSEEVARTEEVTPIPEMAAAELNVTVTHSSEKHDLHVTAQQDRTEPVVQDLARAVEEATGVPLTFQKLIFKGKSLKEMEMPLSALGIQNGCRVMLIGEKSNPEEEVELKKLKNLEKSVEKIANHLEELSKELAGIQQGFLAKDLQAEALCKLDRRVKATIEQFMKILEEIDTMILPENFKDSRLKRKGLVKKVQAFLAECDTVEENICQETERLQSTNLALAE</sequence>